<dbReference type="OrthoDB" id="10062030at2759"/>
<dbReference type="InterPro" id="IPR036397">
    <property type="entry name" value="RNaseH_sf"/>
</dbReference>
<evidence type="ECO:0000256" key="6">
    <source>
        <dbReference type="ARBA" id="ARBA00022801"/>
    </source>
</evidence>
<dbReference type="PANTHER" id="PTHR37984">
    <property type="entry name" value="PROTEIN CBG26694"/>
    <property type="match status" value="1"/>
</dbReference>
<dbReference type="InterPro" id="IPR012337">
    <property type="entry name" value="RNaseH-like_sf"/>
</dbReference>
<dbReference type="GO" id="GO:0004519">
    <property type="term" value="F:endonuclease activity"/>
    <property type="evidence" value="ECO:0007669"/>
    <property type="project" value="UniProtKB-KW"/>
</dbReference>
<keyword evidence="4" id="KW-0540">Nuclease</keyword>
<evidence type="ECO:0000256" key="8">
    <source>
        <dbReference type="SAM" id="MobiDB-lite"/>
    </source>
</evidence>
<accession>A0A4Y2BFE6</accession>
<dbReference type="EMBL" id="BGPR01000075">
    <property type="protein sequence ID" value="GBL90940.1"/>
    <property type="molecule type" value="Genomic_DNA"/>
</dbReference>
<feature type="compositionally biased region" description="Polar residues" evidence="8">
    <location>
        <begin position="660"/>
        <end position="669"/>
    </location>
</feature>
<feature type="compositionally biased region" description="Basic residues" evidence="8">
    <location>
        <begin position="687"/>
        <end position="703"/>
    </location>
</feature>
<sequence length="703" mass="81744">MSFGLRNAPSTFQRFINEVFFGLDFVFACLDDILVASSMEDEHSEHLKVVFSRLEQYGLRINLGKSIMGVNQLEFLGYMITPEGSKPLPEKVNVILNYRLPETIHQLRTFLGLINFYRRYIKDAAKNQAVLHEYLKALFTDASDYAVGSVLQQFEEDCWKPLAFFSKKLTNAQKGYSTYDRELLGIYLSIKQFKHILEGRQFTIYTDHKPLMFAFQQKNEKASPRQLRHLQYISEFSTDIRHIGGKENIVADSLSRMESISEIDYDKIADAQIENQDLNELRSQPSLHFKQYPLDSGKLLWRDISTTKIRPFIPQDFRMHIFQKFHSLAHPGVKSTVKQIASRFIWLNIRKDITQWAKSCIHCQKNKINRHTRAQIATYKEVDDRFSVIHIDIIGPFPTSEGKTYCLTCIDRFTCWIEVIPLANVTAETVAREFYDHWISRFGMPYRVITDQGSQFRSELFKNIGVICGFKVCTTTAYHPQGNGKIERIHRTLKAAIRAHNSIKWTQTLSTVLLGLRSALRGDTNYTIAQMVYGQPIRLPGEFFEKPKSILDTDTFAKELQKQMQLLKPLDTRRHHSQKIFVHKDLHTCTHVFIRIDRVRKSLEPPYDGPFPVVKRHDKYFAVSIKGKDINISIDRLKPAYLLLTEVDMPHHKKLDTAPTLPNKNLTTHQETEKQQSDLLDKDVQKKTTRSGRRVRFPARYKD</sequence>
<evidence type="ECO:0000313" key="11">
    <source>
        <dbReference type="EMBL" id="GBL90940.1"/>
    </source>
</evidence>
<dbReference type="AlphaFoldDB" id="A0A4Y2BFE6"/>
<dbReference type="Gene3D" id="1.10.340.70">
    <property type="match status" value="1"/>
</dbReference>
<dbReference type="Proteomes" id="UP000499080">
    <property type="component" value="Unassembled WGS sequence"/>
</dbReference>
<feature type="domain" description="Reverse transcriptase" evidence="9">
    <location>
        <begin position="1"/>
        <end position="80"/>
    </location>
</feature>
<evidence type="ECO:0000256" key="5">
    <source>
        <dbReference type="ARBA" id="ARBA00022759"/>
    </source>
</evidence>
<evidence type="ECO:0000256" key="2">
    <source>
        <dbReference type="ARBA" id="ARBA00022679"/>
    </source>
</evidence>
<dbReference type="InterPro" id="IPR041373">
    <property type="entry name" value="RT_RNaseH"/>
</dbReference>
<dbReference type="InterPro" id="IPR001584">
    <property type="entry name" value="Integrase_cat-core"/>
</dbReference>
<dbReference type="GO" id="GO:0003964">
    <property type="term" value="F:RNA-directed DNA polymerase activity"/>
    <property type="evidence" value="ECO:0007669"/>
    <property type="project" value="UniProtKB-KW"/>
</dbReference>
<dbReference type="Pfam" id="PF00665">
    <property type="entry name" value="rve"/>
    <property type="match status" value="1"/>
</dbReference>
<evidence type="ECO:0000256" key="7">
    <source>
        <dbReference type="ARBA" id="ARBA00022918"/>
    </source>
</evidence>
<dbReference type="InterPro" id="IPR043502">
    <property type="entry name" value="DNA/RNA_pol_sf"/>
</dbReference>
<dbReference type="GO" id="GO:0016787">
    <property type="term" value="F:hydrolase activity"/>
    <property type="evidence" value="ECO:0007669"/>
    <property type="project" value="UniProtKB-KW"/>
</dbReference>
<keyword evidence="2" id="KW-0808">Transferase</keyword>
<dbReference type="Gene3D" id="3.30.420.10">
    <property type="entry name" value="Ribonuclease H-like superfamily/Ribonuclease H"/>
    <property type="match status" value="1"/>
</dbReference>
<keyword evidence="12" id="KW-1185">Reference proteome</keyword>
<evidence type="ECO:0000256" key="3">
    <source>
        <dbReference type="ARBA" id="ARBA00022695"/>
    </source>
</evidence>
<feature type="domain" description="Integrase catalytic" evidence="10">
    <location>
        <begin position="379"/>
        <end position="548"/>
    </location>
</feature>
<name>A0A4Y2BFE6_ARAVE</name>
<protein>
    <recommendedName>
        <fullName evidence="1">RNA-directed DNA polymerase</fullName>
        <ecNumber evidence="1">2.7.7.49</ecNumber>
    </recommendedName>
</protein>
<dbReference type="GO" id="GO:0015074">
    <property type="term" value="P:DNA integration"/>
    <property type="evidence" value="ECO:0007669"/>
    <property type="project" value="InterPro"/>
</dbReference>
<keyword evidence="6" id="KW-0378">Hydrolase</keyword>
<dbReference type="PROSITE" id="PS50994">
    <property type="entry name" value="INTEGRASE"/>
    <property type="match status" value="1"/>
</dbReference>
<dbReference type="Pfam" id="PF00078">
    <property type="entry name" value="RVT_1"/>
    <property type="match status" value="1"/>
</dbReference>
<dbReference type="GO" id="GO:0003676">
    <property type="term" value="F:nucleic acid binding"/>
    <property type="evidence" value="ECO:0007669"/>
    <property type="project" value="InterPro"/>
</dbReference>
<dbReference type="PROSITE" id="PS50878">
    <property type="entry name" value="RT_POL"/>
    <property type="match status" value="1"/>
</dbReference>
<organism evidence="11 12">
    <name type="scientific">Araneus ventricosus</name>
    <name type="common">Orbweaver spider</name>
    <name type="synonym">Epeira ventricosa</name>
    <dbReference type="NCBI Taxonomy" id="182803"/>
    <lineage>
        <taxon>Eukaryota</taxon>
        <taxon>Metazoa</taxon>
        <taxon>Ecdysozoa</taxon>
        <taxon>Arthropoda</taxon>
        <taxon>Chelicerata</taxon>
        <taxon>Arachnida</taxon>
        <taxon>Araneae</taxon>
        <taxon>Araneomorphae</taxon>
        <taxon>Entelegynae</taxon>
        <taxon>Araneoidea</taxon>
        <taxon>Araneidae</taxon>
        <taxon>Araneus</taxon>
    </lineage>
</organism>
<dbReference type="CDD" id="cd09274">
    <property type="entry name" value="RNase_HI_RT_Ty3"/>
    <property type="match status" value="1"/>
</dbReference>
<dbReference type="Pfam" id="PF17917">
    <property type="entry name" value="RT_RNaseH"/>
    <property type="match status" value="1"/>
</dbReference>
<proteinExistence type="predicted"/>
<comment type="caution">
    <text evidence="11">The sequence shown here is derived from an EMBL/GenBank/DDBJ whole genome shotgun (WGS) entry which is preliminary data.</text>
</comment>
<evidence type="ECO:0000256" key="4">
    <source>
        <dbReference type="ARBA" id="ARBA00022722"/>
    </source>
</evidence>
<gene>
    <name evidence="11" type="primary">Tf2-6_133</name>
    <name evidence="11" type="ORF">AVEN_28033_1</name>
</gene>
<dbReference type="InterPro" id="IPR041588">
    <property type="entry name" value="Integrase_H2C2"/>
</dbReference>
<evidence type="ECO:0000259" key="9">
    <source>
        <dbReference type="PROSITE" id="PS50878"/>
    </source>
</evidence>
<keyword evidence="7" id="KW-0695">RNA-directed DNA polymerase</keyword>
<feature type="region of interest" description="Disordered" evidence="8">
    <location>
        <begin position="654"/>
        <end position="703"/>
    </location>
</feature>
<reference evidence="11 12" key="1">
    <citation type="journal article" date="2019" name="Sci. Rep.">
        <title>Orb-weaving spider Araneus ventricosus genome elucidates the spidroin gene catalogue.</title>
        <authorList>
            <person name="Kono N."/>
            <person name="Nakamura H."/>
            <person name="Ohtoshi R."/>
            <person name="Moran D.A.P."/>
            <person name="Shinohara A."/>
            <person name="Yoshida Y."/>
            <person name="Fujiwara M."/>
            <person name="Mori M."/>
            <person name="Tomita M."/>
            <person name="Arakawa K."/>
        </authorList>
    </citation>
    <scope>NUCLEOTIDE SEQUENCE [LARGE SCALE GENOMIC DNA]</scope>
</reference>
<dbReference type="SUPFAM" id="SSF53098">
    <property type="entry name" value="Ribonuclease H-like"/>
    <property type="match status" value="1"/>
</dbReference>
<evidence type="ECO:0000313" key="12">
    <source>
        <dbReference type="Proteomes" id="UP000499080"/>
    </source>
</evidence>
<evidence type="ECO:0000256" key="1">
    <source>
        <dbReference type="ARBA" id="ARBA00012493"/>
    </source>
</evidence>
<dbReference type="FunFam" id="3.30.70.270:FF:000003">
    <property type="entry name" value="Transposon Ty3-G Gag-Pol polyprotein"/>
    <property type="match status" value="1"/>
</dbReference>
<dbReference type="EC" id="2.7.7.49" evidence="1"/>
<dbReference type="Gene3D" id="3.30.70.270">
    <property type="match status" value="2"/>
</dbReference>
<evidence type="ECO:0000259" key="10">
    <source>
        <dbReference type="PROSITE" id="PS50994"/>
    </source>
</evidence>
<dbReference type="FunFam" id="3.30.420.10:FF:000032">
    <property type="entry name" value="Retrovirus-related Pol polyprotein from transposon 297-like Protein"/>
    <property type="match status" value="1"/>
</dbReference>
<feature type="compositionally biased region" description="Basic and acidic residues" evidence="8">
    <location>
        <begin position="670"/>
        <end position="686"/>
    </location>
</feature>
<keyword evidence="3" id="KW-0548">Nucleotidyltransferase</keyword>
<dbReference type="CDD" id="cd01647">
    <property type="entry name" value="RT_LTR"/>
    <property type="match status" value="1"/>
</dbReference>
<dbReference type="SUPFAM" id="SSF56672">
    <property type="entry name" value="DNA/RNA polymerases"/>
    <property type="match status" value="1"/>
</dbReference>
<dbReference type="FunFam" id="3.10.20.370:FF:000001">
    <property type="entry name" value="Retrovirus-related Pol polyprotein from transposon 17.6-like protein"/>
    <property type="match status" value="1"/>
</dbReference>
<keyword evidence="5" id="KW-0255">Endonuclease</keyword>
<dbReference type="InterPro" id="IPR043128">
    <property type="entry name" value="Rev_trsase/Diguanyl_cyclase"/>
</dbReference>
<dbReference type="InterPro" id="IPR050951">
    <property type="entry name" value="Retrovirus_Pol_polyprotein"/>
</dbReference>
<dbReference type="PANTHER" id="PTHR37984:SF5">
    <property type="entry name" value="PROTEIN NYNRIN-LIKE"/>
    <property type="match status" value="1"/>
</dbReference>
<dbReference type="InterPro" id="IPR000477">
    <property type="entry name" value="RT_dom"/>
</dbReference>
<dbReference type="Pfam" id="PF17921">
    <property type="entry name" value="Integrase_H2C2"/>
    <property type="match status" value="1"/>
</dbReference>
<dbReference type="GO" id="GO:0042575">
    <property type="term" value="C:DNA polymerase complex"/>
    <property type="evidence" value="ECO:0007669"/>
    <property type="project" value="UniProtKB-ARBA"/>
</dbReference>